<evidence type="ECO:0008006" key="5">
    <source>
        <dbReference type="Google" id="ProtNLM"/>
    </source>
</evidence>
<keyword evidence="4" id="KW-1185">Reference proteome</keyword>
<keyword evidence="2" id="KW-0812">Transmembrane</keyword>
<reference evidence="3" key="1">
    <citation type="submission" date="2017-08" db="EMBL/GenBank/DDBJ databases">
        <authorList>
            <person name="Polle J.E."/>
            <person name="Barry K."/>
            <person name="Cushman J."/>
            <person name="Schmutz J."/>
            <person name="Tran D."/>
            <person name="Hathwaick L.T."/>
            <person name="Yim W.C."/>
            <person name="Jenkins J."/>
            <person name="Mckie-Krisberg Z.M."/>
            <person name="Prochnik S."/>
            <person name="Lindquist E."/>
            <person name="Dockter R.B."/>
            <person name="Adam C."/>
            <person name="Molina H."/>
            <person name="Bunkerborg J."/>
            <person name="Jin E."/>
            <person name="Buchheim M."/>
            <person name="Magnuson J."/>
        </authorList>
    </citation>
    <scope>NUCLEOTIDE SEQUENCE</scope>
    <source>
        <strain evidence="3">CCAP 19/18</strain>
    </source>
</reference>
<gene>
    <name evidence="3" type="ORF">DUNSADRAFT_12110</name>
</gene>
<keyword evidence="2" id="KW-1133">Transmembrane helix</keyword>
<protein>
    <recommendedName>
        <fullName evidence="5">Encoded protein</fullName>
    </recommendedName>
</protein>
<organism evidence="3 4">
    <name type="scientific">Dunaliella salina</name>
    <name type="common">Green alga</name>
    <name type="synonym">Protococcus salinus</name>
    <dbReference type="NCBI Taxonomy" id="3046"/>
    <lineage>
        <taxon>Eukaryota</taxon>
        <taxon>Viridiplantae</taxon>
        <taxon>Chlorophyta</taxon>
        <taxon>core chlorophytes</taxon>
        <taxon>Chlorophyceae</taxon>
        <taxon>CS clade</taxon>
        <taxon>Chlamydomonadales</taxon>
        <taxon>Dunaliellaceae</taxon>
        <taxon>Dunaliella</taxon>
    </lineage>
</organism>
<evidence type="ECO:0000256" key="2">
    <source>
        <dbReference type="SAM" id="Phobius"/>
    </source>
</evidence>
<comment type="caution">
    <text evidence="3">The sequence shown here is derived from an EMBL/GenBank/DDBJ whole genome shotgun (WGS) entry which is preliminary data.</text>
</comment>
<name>A0ABQ7GBZ7_DUNSA</name>
<accession>A0ABQ7GBZ7</accession>
<evidence type="ECO:0000313" key="3">
    <source>
        <dbReference type="EMBL" id="KAF5832128.1"/>
    </source>
</evidence>
<feature type="transmembrane region" description="Helical" evidence="2">
    <location>
        <begin position="20"/>
        <end position="41"/>
    </location>
</feature>
<sequence length="141" mass="16295">MGLILRAQLGQAHHLSHAALALKLVHHGFGLLVALSLVVLYKQAQLRALRAEQRVRQRKWNRLILARLQGHLFQRQLQKEHLRNELGSFPWTEPQNWHSPRNDVVLLWVGKDGAPHGHERKARMQAAHGEFQQHEHKAQPT</sequence>
<evidence type="ECO:0000313" key="4">
    <source>
        <dbReference type="Proteomes" id="UP000815325"/>
    </source>
</evidence>
<evidence type="ECO:0000256" key="1">
    <source>
        <dbReference type="SAM" id="MobiDB-lite"/>
    </source>
</evidence>
<dbReference type="EMBL" id="MU069895">
    <property type="protein sequence ID" value="KAF5832128.1"/>
    <property type="molecule type" value="Genomic_DNA"/>
</dbReference>
<proteinExistence type="predicted"/>
<keyword evidence="2" id="KW-0472">Membrane</keyword>
<feature type="region of interest" description="Disordered" evidence="1">
    <location>
        <begin position="116"/>
        <end position="141"/>
    </location>
</feature>
<feature type="compositionally biased region" description="Basic and acidic residues" evidence="1">
    <location>
        <begin position="131"/>
        <end position="141"/>
    </location>
</feature>
<dbReference type="Proteomes" id="UP000815325">
    <property type="component" value="Unassembled WGS sequence"/>
</dbReference>